<dbReference type="PRINTS" id="PR00723">
    <property type="entry name" value="SUBTILISIN"/>
</dbReference>
<dbReference type="AlphaFoldDB" id="A0A7M3SBB6"/>
<feature type="domain" description="Peptidase S8/S53" evidence="7">
    <location>
        <begin position="151"/>
        <end position="397"/>
    </location>
</feature>
<dbReference type="RefSeq" id="WP_185257404.1">
    <property type="nucleotide sequence ID" value="NZ_AP023368.1"/>
</dbReference>
<sequence>MKWKMKKLSILVIALLLLFQTACSKSEKTNESINSGKVQTTVSIAPTETQVTATPAEQTSKPAESQPATPLSSKKDNETKVSIKPFDDIRAFDGEKKILEENEYSLDDMITYTFNEGTVLKGNESRQKEIMDNGKNPGLGIRKLHEEGITGKGINVAIIDQNLLLHHPEFDGKIAKYYDTGCEQDPKSGSMHAPAVTSILVGSTVGVAPDSKVYFAAAPSWTRDSSFFAKGLNWIIKVNKKLPKDEKIRVVSVSAAPSGVGSPFIKNQKMWDKAVLAAQKEGILVLDCRDDKTTGIIAPAYYDPENPDDAAMCTGGFPTSKFIIPSSKIGVPTSYRTVAEEYVEGSPSYQYTGQGGLSWGIPYAAGVLALGWQVDPSLDNEQIVKTLFETSTKAKDGISSIINPTAFIDAIKKAKE</sequence>
<dbReference type="SUPFAM" id="SSF52743">
    <property type="entry name" value="Subtilisin-like"/>
    <property type="match status" value="1"/>
</dbReference>
<dbReference type="InterPro" id="IPR000209">
    <property type="entry name" value="Peptidase_S8/S53_dom"/>
</dbReference>
<feature type="region of interest" description="Disordered" evidence="5">
    <location>
        <begin position="44"/>
        <end position="80"/>
    </location>
</feature>
<organism evidence="8 9">
    <name type="scientific">Anaerocolumna chitinilytica</name>
    <dbReference type="NCBI Taxonomy" id="1727145"/>
    <lineage>
        <taxon>Bacteria</taxon>
        <taxon>Bacillati</taxon>
        <taxon>Bacillota</taxon>
        <taxon>Clostridia</taxon>
        <taxon>Lachnospirales</taxon>
        <taxon>Lachnospiraceae</taxon>
        <taxon>Anaerocolumna</taxon>
    </lineage>
</organism>
<protein>
    <recommendedName>
        <fullName evidence="7">Peptidase S8/S53 domain-containing protein</fullName>
    </recommendedName>
</protein>
<feature type="active site" description="Charge relay system" evidence="4">
    <location>
        <position position="160"/>
    </location>
</feature>
<proteinExistence type="inferred from homology"/>
<dbReference type="Pfam" id="PF00082">
    <property type="entry name" value="Peptidase_S8"/>
    <property type="match status" value="1"/>
</dbReference>
<evidence type="ECO:0000313" key="8">
    <source>
        <dbReference type="EMBL" id="BCK01884.1"/>
    </source>
</evidence>
<feature type="active site" description="Charge relay system" evidence="4">
    <location>
        <position position="358"/>
    </location>
</feature>
<feature type="compositionally biased region" description="Polar residues" evidence="5">
    <location>
        <begin position="44"/>
        <end position="72"/>
    </location>
</feature>
<dbReference type="InterPro" id="IPR036852">
    <property type="entry name" value="Peptidase_S8/S53_dom_sf"/>
</dbReference>
<dbReference type="Proteomes" id="UP000515703">
    <property type="component" value="Chromosome"/>
</dbReference>
<evidence type="ECO:0000256" key="2">
    <source>
        <dbReference type="ARBA" id="ARBA00022801"/>
    </source>
</evidence>
<keyword evidence="6" id="KW-0732">Signal</keyword>
<feature type="chain" id="PRO_5038569982" description="Peptidase S8/S53 domain-containing protein" evidence="6">
    <location>
        <begin position="25"/>
        <end position="416"/>
    </location>
</feature>
<evidence type="ECO:0000256" key="3">
    <source>
        <dbReference type="ARBA" id="ARBA00022825"/>
    </source>
</evidence>
<evidence type="ECO:0000256" key="1">
    <source>
        <dbReference type="ARBA" id="ARBA00022670"/>
    </source>
</evidence>
<gene>
    <name evidence="8" type="ORF">bsdcttw_49240</name>
</gene>
<evidence type="ECO:0000256" key="5">
    <source>
        <dbReference type="SAM" id="MobiDB-lite"/>
    </source>
</evidence>
<evidence type="ECO:0000259" key="7">
    <source>
        <dbReference type="Pfam" id="PF00082"/>
    </source>
</evidence>
<evidence type="ECO:0000256" key="4">
    <source>
        <dbReference type="PROSITE-ProRule" id="PRU01240"/>
    </source>
</evidence>
<dbReference type="GO" id="GO:0006508">
    <property type="term" value="P:proteolysis"/>
    <property type="evidence" value="ECO:0007669"/>
    <property type="project" value="UniProtKB-KW"/>
</dbReference>
<reference evidence="8 9" key="2">
    <citation type="submission" date="2020-08" db="EMBL/GenBank/DDBJ databases">
        <authorList>
            <person name="Ueki A."/>
            <person name="Tonouchi A."/>
        </authorList>
    </citation>
    <scope>NUCLEOTIDE SEQUENCE [LARGE SCALE GENOMIC DNA]</scope>
    <source>
        <strain evidence="8 9">CTTW</strain>
    </source>
</reference>
<keyword evidence="1 4" id="KW-0645">Protease</keyword>
<dbReference type="PROSITE" id="PS51892">
    <property type="entry name" value="SUBTILASE"/>
    <property type="match status" value="1"/>
</dbReference>
<evidence type="ECO:0000256" key="6">
    <source>
        <dbReference type="SAM" id="SignalP"/>
    </source>
</evidence>
<dbReference type="GO" id="GO:0004252">
    <property type="term" value="F:serine-type endopeptidase activity"/>
    <property type="evidence" value="ECO:0007669"/>
    <property type="project" value="UniProtKB-UniRule"/>
</dbReference>
<keyword evidence="3 4" id="KW-0720">Serine protease</keyword>
<comment type="similarity">
    <text evidence="4">Belongs to the peptidase S8 family.</text>
</comment>
<name>A0A7M3SBB6_9FIRM</name>
<dbReference type="InterPro" id="IPR015500">
    <property type="entry name" value="Peptidase_S8_subtilisin-rel"/>
</dbReference>
<evidence type="ECO:0000313" key="9">
    <source>
        <dbReference type="Proteomes" id="UP000515703"/>
    </source>
</evidence>
<feature type="active site" description="Charge relay system" evidence="4">
    <location>
        <position position="192"/>
    </location>
</feature>
<keyword evidence="2 4" id="KW-0378">Hydrolase</keyword>
<dbReference type="EMBL" id="AP023368">
    <property type="protein sequence ID" value="BCK01884.1"/>
    <property type="molecule type" value="Genomic_DNA"/>
</dbReference>
<reference evidence="8 9" key="1">
    <citation type="submission" date="2020-08" db="EMBL/GenBank/DDBJ databases">
        <title>Draft genome sequencing of an Anaerocolumna strain isolated from anoxic soil subjected to BSD treatment.</title>
        <authorList>
            <person name="Uek A."/>
            <person name="Tonouchi A."/>
        </authorList>
    </citation>
    <scope>NUCLEOTIDE SEQUENCE [LARGE SCALE GENOMIC DNA]</scope>
    <source>
        <strain evidence="8 9">CTTW</strain>
    </source>
</reference>
<accession>A0A7M3SBB6</accession>
<feature type="signal peptide" evidence="6">
    <location>
        <begin position="1"/>
        <end position="24"/>
    </location>
</feature>
<dbReference type="Gene3D" id="3.40.50.200">
    <property type="entry name" value="Peptidase S8/S53 domain"/>
    <property type="match status" value="1"/>
</dbReference>
<dbReference type="KEGG" id="acht:bsdcttw_49240"/>
<keyword evidence="9" id="KW-1185">Reference proteome</keyword>